<evidence type="ECO:0000313" key="3">
    <source>
        <dbReference type="Proteomes" id="UP000009138"/>
    </source>
</evidence>
<keyword evidence="3" id="KW-1185">Reference proteome</keyword>
<dbReference type="GeneID" id="93618405"/>
<dbReference type="RefSeq" id="XP_067522125.1">
    <property type="nucleotide sequence ID" value="XM_067666024.1"/>
</dbReference>
<keyword evidence="1" id="KW-0472">Membrane</keyword>
<keyword evidence="1" id="KW-1133">Transmembrane helix</keyword>
<dbReference type="AlphaFoldDB" id="I1CE49"/>
<gene>
    <name evidence="2" type="ORF">RO3G_11440</name>
</gene>
<evidence type="ECO:0000313" key="2">
    <source>
        <dbReference type="EMBL" id="EIE86729.1"/>
    </source>
</evidence>
<name>I1CE49_RHIO9</name>
<protein>
    <submittedName>
        <fullName evidence="2">Uncharacterized protein</fullName>
    </submittedName>
</protein>
<organism evidence="2 3">
    <name type="scientific">Rhizopus delemar (strain RA 99-880 / ATCC MYA-4621 / FGSC 9543 / NRRL 43880)</name>
    <name type="common">Mucormycosis agent</name>
    <name type="synonym">Rhizopus arrhizus var. delemar</name>
    <dbReference type="NCBI Taxonomy" id="246409"/>
    <lineage>
        <taxon>Eukaryota</taxon>
        <taxon>Fungi</taxon>
        <taxon>Fungi incertae sedis</taxon>
        <taxon>Mucoromycota</taxon>
        <taxon>Mucoromycotina</taxon>
        <taxon>Mucoromycetes</taxon>
        <taxon>Mucorales</taxon>
        <taxon>Mucorineae</taxon>
        <taxon>Rhizopodaceae</taxon>
        <taxon>Rhizopus</taxon>
    </lineage>
</organism>
<accession>I1CE49</accession>
<sequence>MVHLGILMCCFRSTVLSRPSFLSKHSFSRPSSDTSLWQDELTALFLKVVTKCGQPVRFLIRLLFQAGFLRVLPVVWLFLTVCFIMKLFPIENFLVILI</sequence>
<dbReference type="VEuPathDB" id="FungiDB:RO3G_11440"/>
<keyword evidence="1" id="KW-0812">Transmembrane</keyword>
<dbReference type="Proteomes" id="UP000009138">
    <property type="component" value="Unassembled WGS sequence"/>
</dbReference>
<proteinExistence type="predicted"/>
<dbReference type="EMBL" id="CH476740">
    <property type="protein sequence ID" value="EIE86729.1"/>
    <property type="molecule type" value="Genomic_DNA"/>
</dbReference>
<dbReference type="InParanoid" id="I1CE49"/>
<feature type="transmembrane region" description="Helical" evidence="1">
    <location>
        <begin position="67"/>
        <end position="88"/>
    </location>
</feature>
<reference evidence="2 3" key="1">
    <citation type="journal article" date="2009" name="PLoS Genet.">
        <title>Genomic analysis of the basal lineage fungus Rhizopus oryzae reveals a whole-genome duplication.</title>
        <authorList>
            <person name="Ma L.-J."/>
            <person name="Ibrahim A.S."/>
            <person name="Skory C."/>
            <person name="Grabherr M.G."/>
            <person name="Burger G."/>
            <person name="Butler M."/>
            <person name="Elias M."/>
            <person name="Idnurm A."/>
            <person name="Lang B.F."/>
            <person name="Sone T."/>
            <person name="Abe A."/>
            <person name="Calvo S.E."/>
            <person name="Corrochano L.M."/>
            <person name="Engels R."/>
            <person name="Fu J."/>
            <person name="Hansberg W."/>
            <person name="Kim J.-M."/>
            <person name="Kodira C.D."/>
            <person name="Koehrsen M.J."/>
            <person name="Liu B."/>
            <person name="Miranda-Saavedra D."/>
            <person name="O'Leary S."/>
            <person name="Ortiz-Castellanos L."/>
            <person name="Poulter R."/>
            <person name="Rodriguez-Romero J."/>
            <person name="Ruiz-Herrera J."/>
            <person name="Shen Y.-Q."/>
            <person name="Zeng Q."/>
            <person name="Galagan J."/>
            <person name="Birren B.W."/>
            <person name="Cuomo C.A."/>
            <person name="Wickes B.L."/>
        </authorList>
    </citation>
    <scope>NUCLEOTIDE SEQUENCE [LARGE SCALE GENOMIC DNA]</scope>
    <source>
        <strain evidence="3">RA 99-880 / ATCC MYA-4621 / FGSC 9543 / NRRL 43880</strain>
    </source>
</reference>
<evidence type="ECO:0000256" key="1">
    <source>
        <dbReference type="SAM" id="Phobius"/>
    </source>
</evidence>